<dbReference type="InterPro" id="IPR013766">
    <property type="entry name" value="Thioredoxin_domain"/>
</dbReference>
<dbReference type="PANTHER" id="PTHR42852">
    <property type="entry name" value="THIOL:DISULFIDE INTERCHANGE PROTEIN DSBE"/>
    <property type="match status" value="1"/>
</dbReference>
<dbReference type="RefSeq" id="WP_187597237.1">
    <property type="nucleotide sequence ID" value="NZ_CP060714.1"/>
</dbReference>
<dbReference type="InterPro" id="IPR013740">
    <property type="entry name" value="Redoxin"/>
</dbReference>
<dbReference type="InterPro" id="IPR017937">
    <property type="entry name" value="Thioredoxin_CS"/>
</dbReference>
<dbReference type="GO" id="GO:0015036">
    <property type="term" value="F:disulfide oxidoreductase activity"/>
    <property type="evidence" value="ECO:0007669"/>
    <property type="project" value="UniProtKB-ARBA"/>
</dbReference>
<comment type="subcellular location">
    <subcellularLocation>
        <location evidence="1">Cell envelope</location>
    </subcellularLocation>
</comment>
<dbReference type="PROSITE" id="PS00194">
    <property type="entry name" value="THIOREDOXIN_1"/>
    <property type="match status" value="1"/>
</dbReference>
<reference evidence="5 6" key="1">
    <citation type="submission" date="2020-08" db="EMBL/GenBank/DDBJ databases">
        <title>Genome sequence of Diaphorobacter ruginosibacter DSM 27467T.</title>
        <authorList>
            <person name="Hyun D.-W."/>
            <person name="Bae J.-W."/>
        </authorList>
    </citation>
    <scope>NUCLEOTIDE SEQUENCE [LARGE SCALE GENOMIC DNA]</scope>
    <source>
        <strain evidence="5 6">DSM 27467</strain>
    </source>
</reference>
<evidence type="ECO:0000256" key="3">
    <source>
        <dbReference type="ARBA" id="ARBA00023284"/>
    </source>
</evidence>
<dbReference type="SUPFAM" id="SSF52833">
    <property type="entry name" value="Thioredoxin-like"/>
    <property type="match status" value="1"/>
</dbReference>
<dbReference type="PANTHER" id="PTHR42852:SF17">
    <property type="entry name" value="THIOREDOXIN-LIKE PROTEIN HI_1115"/>
    <property type="match status" value="1"/>
</dbReference>
<keyword evidence="3" id="KW-0676">Redox-active center</keyword>
<dbReference type="Pfam" id="PF08534">
    <property type="entry name" value="Redoxin"/>
    <property type="match status" value="1"/>
</dbReference>
<gene>
    <name evidence="5" type="ORF">H9K76_21190</name>
</gene>
<protein>
    <submittedName>
        <fullName evidence="5">TlpA family protein disulfide reductase</fullName>
    </submittedName>
</protein>
<accession>A0A7G9RMZ7</accession>
<organism evidence="5 6">
    <name type="scientific">Diaphorobacter ruginosibacter</name>
    <dbReference type="NCBI Taxonomy" id="1715720"/>
    <lineage>
        <taxon>Bacteria</taxon>
        <taxon>Pseudomonadati</taxon>
        <taxon>Pseudomonadota</taxon>
        <taxon>Betaproteobacteria</taxon>
        <taxon>Burkholderiales</taxon>
        <taxon>Comamonadaceae</taxon>
        <taxon>Diaphorobacter</taxon>
    </lineage>
</organism>
<proteinExistence type="predicted"/>
<feature type="domain" description="Thioredoxin" evidence="4">
    <location>
        <begin position="56"/>
        <end position="196"/>
    </location>
</feature>
<keyword evidence="6" id="KW-1185">Reference proteome</keyword>
<evidence type="ECO:0000259" key="4">
    <source>
        <dbReference type="PROSITE" id="PS51352"/>
    </source>
</evidence>
<keyword evidence="2" id="KW-0201">Cytochrome c-type biogenesis</keyword>
<evidence type="ECO:0000313" key="6">
    <source>
        <dbReference type="Proteomes" id="UP000515811"/>
    </source>
</evidence>
<evidence type="ECO:0000256" key="1">
    <source>
        <dbReference type="ARBA" id="ARBA00004196"/>
    </source>
</evidence>
<dbReference type="InterPro" id="IPR036249">
    <property type="entry name" value="Thioredoxin-like_sf"/>
</dbReference>
<dbReference type="GO" id="GO:0030313">
    <property type="term" value="C:cell envelope"/>
    <property type="evidence" value="ECO:0007669"/>
    <property type="project" value="UniProtKB-SubCell"/>
</dbReference>
<dbReference type="GO" id="GO:0017004">
    <property type="term" value="P:cytochrome complex assembly"/>
    <property type="evidence" value="ECO:0007669"/>
    <property type="project" value="UniProtKB-KW"/>
</dbReference>
<dbReference type="EMBL" id="CP060714">
    <property type="protein sequence ID" value="QNN56972.1"/>
    <property type="molecule type" value="Genomic_DNA"/>
</dbReference>
<dbReference type="KEGG" id="drg:H9K76_21190"/>
<name>A0A7G9RMZ7_9BURK</name>
<dbReference type="InterPro" id="IPR050553">
    <property type="entry name" value="Thioredoxin_ResA/DsbE_sf"/>
</dbReference>
<dbReference type="Proteomes" id="UP000515811">
    <property type="component" value="Chromosome"/>
</dbReference>
<dbReference type="PROSITE" id="PS51352">
    <property type="entry name" value="THIOREDOXIN_2"/>
    <property type="match status" value="1"/>
</dbReference>
<dbReference type="AlphaFoldDB" id="A0A7G9RMZ7"/>
<evidence type="ECO:0000313" key="5">
    <source>
        <dbReference type="EMBL" id="QNN56972.1"/>
    </source>
</evidence>
<sequence>MEKKHSAPHLQQHRRAHLRHLGALACVACGLAGTLRPSHAVQPADAKEASGGKLRPWKKGATPALLAQTLDGQQVTLKAFTGRPLILNFWASYCGPCRLEMPSFNMLMDLYGDKHLQVVAVNHGEMPARVLQFLKEVPFEGRVLLDRSQTQMKAWSAYALPTSFVLDAKGEIRFWHVGEMDWTDSDAQAKLQLVMGG</sequence>
<dbReference type="Gene3D" id="3.40.30.10">
    <property type="entry name" value="Glutaredoxin"/>
    <property type="match status" value="1"/>
</dbReference>
<dbReference type="CDD" id="cd02966">
    <property type="entry name" value="TlpA_like_family"/>
    <property type="match status" value="1"/>
</dbReference>
<evidence type="ECO:0000256" key="2">
    <source>
        <dbReference type="ARBA" id="ARBA00022748"/>
    </source>
</evidence>